<keyword evidence="3" id="KW-0560">Oxidoreductase</keyword>
<evidence type="ECO:0000256" key="4">
    <source>
        <dbReference type="RuleBase" id="RU361277"/>
    </source>
</evidence>
<gene>
    <name evidence="6" type="ORF">SAMN02745124_00633</name>
</gene>
<proteinExistence type="inferred from homology"/>
<dbReference type="InterPro" id="IPR011032">
    <property type="entry name" value="GroES-like_sf"/>
</dbReference>
<dbReference type="InterPro" id="IPR036291">
    <property type="entry name" value="NAD(P)-bd_dom_sf"/>
</dbReference>
<evidence type="ECO:0000313" key="6">
    <source>
        <dbReference type="EMBL" id="SHH46485.1"/>
    </source>
</evidence>
<keyword evidence="7" id="KW-1185">Reference proteome</keyword>
<dbReference type="InterPro" id="IPR020843">
    <property type="entry name" value="ER"/>
</dbReference>
<dbReference type="GO" id="GO:0008270">
    <property type="term" value="F:zinc ion binding"/>
    <property type="evidence" value="ECO:0007669"/>
    <property type="project" value="InterPro"/>
</dbReference>
<evidence type="ECO:0000256" key="2">
    <source>
        <dbReference type="ARBA" id="ARBA00022833"/>
    </source>
</evidence>
<dbReference type="OrthoDB" id="9774952at2"/>
<accession>A0A1M5T6V8</accession>
<dbReference type="PANTHER" id="PTHR43401">
    <property type="entry name" value="L-THREONINE 3-DEHYDROGENASE"/>
    <property type="match status" value="1"/>
</dbReference>
<keyword evidence="1 4" id="KW-0479">Metal-binding</keyword>
<dbReference type="InterPro" id="IPR050129">
    <property type="entry name" value="Zn_alcohol_dh"/>
</dbReference>
<dbReference type="InterPro" id="IPR013149">
    <property type="entry name" value="ADH-like_C"/>
</dbReference>
<comment type="cofactor">
    <cofactor evidence="4">
        <name>Zn(2+)</name>
        <dbReference type="ChEBI" id="CHEBI:29105"/>
    </cofactor>
</comment>
<keyword evidence="2 4" id="KW-0862">Zinc</keyword>
<evidence type="ECO:0000256" key="3">
    <source>
        <dbReference type="ARBA" id="ARBA00023002"/>
    </source>
</evidence>
<evidence type="ECO:0000256" key="1">
    <source>
        <dbReference type="ARBA" id="ARBA00022723"/>
    </source>
</evidence>
<dbReference type="InterPro" id="IPR002328">
    <property type="entry name" value="ADH_Zn_CS"/>
</dbReference>
<dbReference type="Pfam" id="PF00107">
    <property type="entry name" value="ADH_zinc_N"/>
    <property type="match status" value="1"/>
</dbReference>
<organism evidence="6 7">
    <name type="scientific">Desulfofustis glycolicus DSM 9705</name>
    <dbReference type="NCBI Taxonomy" id="1121409"/>
    <lineage>
        <taxon>Bacteria</taxon>
        <taxon>Pseudomonadati</taxon>
        <taxon>Thermodesulfobacteriota</taxon>
        <taxon>Desulfobulbia</taxon>
        <taxon>Desulfobulbales</taxon>
        <taxon>Desulfocapsaceae</taxon>
        <taxon>Desulfofustis</taxon>
    </lineage>
</organism>
<dbReference type="InterPro" id="IPR013154">
    <property type="entry name" value="ADH-like_N"/>
</dbReference>
<dbReference type="Gene3D" id="3.40.50.720">
    <property type="entry name" value="NAD(P)-binding Rossmann-like Domain"/>
    <property type="match status" value="1"/>
</dbReference>
<dbReference type="AlphaFoldDB" id="A0A1M5T6V8"/>
<dbReference type="Pfam" id="PF08240">
    <property type="entry name" value="ADH_N"/>
    <property type="match status" value="1"/>
</dbReference>
<comment type="similarity">
    <text evidence="4">Belongs to the zinc-containing alcohol dehydrogenase family.</text>
</comment>
<protein>
    <submittedName>
        <fullName evidence="6">L-iditol 2-dehydrogenase</fullName>
    </submittedName>
</protein>
<feature type="domain" description="Enoyl reductase (ER)" evidence="5">
    <location>
        <begin position="6"/>
        <end position="327"/>
    </location>
</feature>
<dbReference type="SUPFAM" id="SSF50129">
    <property type="entry name" value="GroES-like"/>
    <property type="match status" value="1"/>
</dbReference>
<dbReference type="GO" id="GO:0016616">
    <property type="term" value="F:oxidoreductase activity, acting on the CH-OH group of donors, NAD or NADP as acceptor"/>
    <property type="evidence" value="ECO:0007669"/>
    <property type="project" value="UniProtKB-ARBA"/>
</dbReference>
<dbReference type="RefSeq" id="WP_073373359.1">
    <property type="nucleotide sequence ID" value="NZ_FQXS01000002.1"/>
</dbReference>
<sequence>MIVNSACLTGVRAIEVRQREISPGPDQILVKTHAAGICGQDKNLYNGIIPPAGGLNSEMRTPFGYPYFFGHEAGGTVVEVGANVRGYRQGDRVIAFGWVETYSDYFVAGEDDLEPAPDGLDMDLVALGEPIGCAVFSGLCSKVQLGDTVAVIGMGFAGQVIAQVAKKKGAHRVIGVDVVDGKLALGKQLGLDEAINSSETDPLAAILDLSGGEGADVVVEVAGTGEAVQLCNDAVKHNGTLVFYSWITQDIKLNISRWHNNSLQVVNTGLVHHGVLQRHIWVPQALRPVLLGQLDIASLITHTFPLARIDEAMEVANNDPAAIKVLLRP</sequence>
<dbReference type="SUPFAM" id="SSF51735">
    <property type="entry name" value="NAD(P)-binding Rossmann-fold domains"/>
    <property type="match status" value="1"/>
</dbReference>
<dbReference type="PANTHER" id="PTHR43401:SF2">
    <property type="entry name" value="L-THREONINE 3-DEHYDROGENASE"/>
    <property type="match status" value="1"/>
</dbReference>
<name>A0A1M5T6V8_9BACT</name>
<evidence type="ECO:0000313" key="7">
    <source>
        <dbReference type="Proteomes" id="UP000184139"/>
    </source>
</evidence>
<dbReference type="PROSITE" id="PS00059">
    <property type="entry name" value="ADH_ZINC"/>
    <property type="match status" value="1"/>
</dbReference>
<evidence type="ECO:0000259" key="5">
    <source>
        <dbReference type="SMART" id="SM00829"/>
    </source>
</evidence>
<dbReference type="STRING" id="1121409.SAMN02745124_00633"/>
<dbReference type="Proteomes" id="UP000184139">
    <property type="component" value="Unassembled WGS sequence"/>
</dbReference>
<reference evidence="6 7" key="1">
    <citation type="submission" date="2016-11" db="EMBL/GenBank/DDBJ databases">
        <authorList>
            <person name="Jaros S."/>
            <person name="Januszkiewicz K."/>
            <person name="Wedrychowicz H."/>
        </authorList>
    </citation>
    <scope>NUCLEOTIDE SEQUENCE [LARGE SCALE GENOMIC DNA]</scope>
    <source>
        <strain evidence="6 7">DSM 9705</strain>
    </source>
</reference>
<dbReference type="SMART" id="SM00829">
    <property type="entry name" value="PKS_ER"/>
    <property type="match status" value="1"/>
</dbReference>
<dbReference type="Gene3D" id="3.90.180.10">
    <property type="entry name" value="Medium-chain alcohol dehydrogenases, catalytic domain"/>
    <property type="match status" value="2"/>
</dbReference>
<dbReference type="EMBL" id="FQXS01000002">
    <property type="protein sequence ID" value="SHH46485.1"/>
    <property type="molecule type" value="Genomic_DNA"/>
</dbReference>